<dbReference type="CDD" id="cd02230">
    <property type="entry name" value="cupin_HP0902-like"/>
    <property type="match status" value="1"/>
</dbReference>
<name>A0A433VUD0_9CYAN</name>
<comment type="caution">
    <text evidence="2">The sequence shown here is derived from an EMBL/GenBank/DDBJ whole genome shotgun (WGS) entry which is preliminary data.</text>
</comment>
<dbReference type="InterPro" id="IPR014710">
    <property type="entry name" value="RmlC-like_jellyroll"/>
</dbReference>
<dbReference type="AlphaFoldDB" id="A0A433VUD0"/>
<evidence type="ECO:0000313" key="2">
    <source>
        <dbReference type="EMBL" id="RUT09689.1"/>
    </source>
</evidence>
<proteinExistence type="predicted"/>
<dbReference type="RefSeq" id="WP_127077976.1">
    <property type="nucleotide sequence ID" value="NZ_RSCL01000001.1"/>
</dbReference>
<dbReference type="InterPro" id="IPR011051">
    <property type="entry name" value="RmlC_Cupin_sf"/>
</dbReference>
<evidence type="ECO:0000259" key="1">
    <source>
        <dbReference type="Pfam" id="PF07883"/>
    </source>
</evidence>
<keyword evidence="3" id="KW-1185">Reference proteome</keyword>
<dbReference type="Gene3D" id="2.60.120.10">
    <property type="entry name" value="Jelly Rolls"/>
    <property type="match status" value="1"/>
</dbReference>
<dbReference type="SUPFAM" id="SSF51182">
    <property type="entry name" value="RmlC-like cupins"/>
    <property type="match status" value="1"/>
</dbReference>
<dbReference type="OrthoDB" id="510157at2"/>
<reference evidence="2" key="2">
    <citation type="journal article" date="2019" name="Genome Biol. Evol.">
        <title>Day and night: Metabolic profiles and evolutionary relationships of six axenic non-marine cyanobacteria.</title>
        <authorList>
            <person name="Will S.E."/>
            <person name="Henke P."/>
            <person name="Boedeker C."/>
            <person name="Huang S."/>
            <person name="Brinkmann H."/>
            <person name="Rohde M."/>
            <person name="Jarek M."/>
            <person name="Friedl T."/>
            <person name="Seufert S."/>
            <person name="Schumacher M."/>
            <person name="Overmann J."/>
            <person name="Neumann-Schaal M."/>
            <person name="Petersen J."/>
        </authorList>
    </citation>
    <scope>NUCLEOTIDE SEQUENCE [LARGE SCALE GENOMIC DNA]</scope>
    <source>
        <strain evidence="2">PCC 7102</strain>
    </source>
</reference>
<feature type="domain" description="Cupin type-2" evidence="1">
    <location>
        <begin position="44"/>
        <end position="104"/>
    </location>
</feature>
<dbReference type="PANTHER" id="PTHR37694">
    <property type="entry name" value="SLR8022 PROTEIN"/>
    <property type="match status" value="1"/>
</dbReference>
<accession>A0A433VUD0</accession>
<evidence type="ECO:0000313" key="3">
    <source>
        <dbReference type="Proteomes" id="UP000271624"/>
    </source>
</evidence>
<dbReference type="InterPro" id="IPR013096">
    <property type="entry name" value="Cupin_2"/>
</dbReference>
<dbReference type="Pfam" id="PF07883">
    <property type="entry name" value="Cupin_2"/>
    <property type="match status" value="1"/>
</dbReference>
<dbReference type="PANTHER" id="PTHR37694:SF1">
    <property type="entry name" value="SLR8022 PROTEIN"/>
    <property type="match status" value="1"/>
</dbReference>
<gene>
    <name evidence="2" type="ORF">DSM106972_001840</name>
</gene>
<dbReference type="Proteomes" id="UP000271624">
    <property type="component" value="Unassembled WGS sequence"/>
</dbReference>
<reference evidence="2" key="1">
    <citation type="submission" date="2018-12" db="EMBL/GenBank/DDBJ databases">
        <authorList>
            <person name="Will S."/>
            <person name="Neumann-Schaal M."/>
            <person name="Henke P."/>
        </authorList>
    </citation>
    <scope>NUCLEOTIDE SEQUENCE</scope>
    <source>
        <strain evidence="2">PCC 7102</strain>
    </source>
</reference>
<dbReference type="EMBL" id="RSCL01000001">
    <property type="protein sequence ID" value="RUT09689.1"/>
    <property type="molecule type" value="Genomic_DNA"/>
</dbReference>
<organism evidence="2 3">
    <name type="scientific">Dulcicalothrix desertica PCC 7102</name>
    <dbReference type="NCBI Taxonomy" id="232991"/>
    <lineage>
        <taxon>Bacteria</taxon>
        <taxon>Bacillati</taxon>
        <taxon>Cyanobacteriota</taxon>
        <taxon>Cyanophyceae</taxon>
        <taxon>Nostocales</taxon>
        <taxon>Calotrichaceae</taxon>
        <taxon>Dulcicalothrix</taxon>
    </lineage>
</organism>
<sequence>MSLKESNAWYTQLQDQCEYPSNQVFSKVLFKDNNSQHNLICIATGINMAEHSTNRNAIITVISGKGTLVLKGEPVILEPGVFVSMPSGTRHALKSEENLAFLLIFSENS</sequence>
<protein>
    <recommendedName>
        <fullName evidence="1">Cupin type-2 domain-containing protein</fullName>
    </recommendedName>
</protein>